<gene>
    <name evidence="1" type="ORF">V2H45_11140</name>
</gene>
<reference evidence="1" key="1">
    <citation type="submission" date="2024-01" db="EMBL/GenBank/DDBJ databases">
        <title>Bank of Algae and Cyanobacteria of the Azores (BACA) strain genomes.</title>
        <authorList>
            <person name="Luz R."/>
            <person name="Cordeiro R."/>
            <person name="Fonseca A."/>
            <person name="Goncalves V."/>
        </authorList>
    </citation>
    <scope>NUCLEOTIDE SEQUENCE</scope>
    <source>
        <strain evidence="1">BACA0141</strain>
    </source>
</reference>
<protein>
    <submittedName>
        <fullName evidence="1">Uncharacterized protein</fullName>
    </submittedName>
</protein>
<organism evidence="1 2">
    <name type="scientific">Tumidithrix elongata BACA0141</name>
    <dbReference type="NCBI Taxonomy" id="2716417"/>
    <lineage>
        <taxon>Bacteria</taxon>
        <taxon>Bacillati</taxon>
        <taxon>Cyanobacteriota</taxon>
        <taxon>Cyanophyceae</taxon>
        <taxon>Pseudanabaenales</taxon>
        <taxon>Pseudanabaenaceae</taxon>
        <taxon>Tumidithrix</taxon>
        <taxon>Tumidithrix elongata</taxon>
    </lineage>
</organism>
<accession>A0AAW9PZB5</accession>
<comment type="caution">
    <text evidence="1">The sequence shown here is derived from an EMBL/GenBank/DDBJ whole genome shotgun (WGS) entry which is preliminary data.</text>
</comment>
<evidence type="ECO:0000313" key="2">
    <source>
        <dbReference type="Proteomes" id="UP001333818"/>
    </source>
</evidence>
<proteinExistence type="predicted"/>
<dbReference type="EMBL" id="JAZBJZ010000038">
    <property type="protein sequence ID" value="MEE3717304.1"/>
    <property type="molecule type" value="Genomic_DNA"/>
</dbReference>
<evidence type="ECO:0000313" key="1">
    <source>
        <dbReference type="EMBL" id="MEE3717304.1"/>
    </source>
</evidence>
<keyword evidence="2" id="KW-1185">Reference proteome</keyword>
<dbReference type="Proteomes" id="UP001333818">
    <property type="component" value="Unassembled WGS sequence"/>
</dbReference>
<sequence>MFDILPLLYCLSNYMTDTAIYQVSITIAARLAMRGRMTMLGIRKEVTTFCLPRR</sequence>
<name>A0AAW9PZB5_9CYAN</name>
<dbReference type="AlphaFoldDB" id="A0AAW9PZB5"/>
<dbReference type="RefSeq" id="WP_330483733.1">
    <property type="nucleotide sequence ID" value="NZ_JAZBJZ010000038.1"/>
</dbReference>